<sequence>MADQRHQQRSTDAMKAGMFAGQKGQAQGPPTSKVLAAVTLVPVAGFLLLMSSLTLAANLMGLAVSTPLFVMCSPILVPAAAVIGLVMTGFLASGAFGITGISSLSWIANYLRRARLPEQLEHTKRRAQETAGQMGQTVTGKAQETAGRAQEAAGKG</sequence>
<comment type="subcellular location">
    <subcellularLocation>
        <location evidence="3">Lipid droplet</location>
    </subcellularLocation>
    <subcellularLocation>
        <location evidence="2">Membrane</location>
        <topology evidence="2">Multi-pass membrane protein</topology>
    </subcellularLocation>
</comment>
<evidence type="ECO:0000256" key="8">
    <source>
        <dbReference type="ARBA" id="ARBA00023136"/>
    </source>
</evidence>
<dbReference type="GO" id="GO:0050826">
    <property type="term" value="P:response to freezing"/>
    <property type="evidence" value="ECO:0007669"/>
    <property type="project" value="TreeGrafter"/>
</dbReference>
<organism evidence="11 12">
    <name type="scientific">Carya illinoinensis</name>
    <name type="common">Pecan</name>
    <dbReference type="NCBI Taxonomy" id="32201"/>
    <lineage>
        <taxon>Eukaryota</taxon>
        <taxon>Viridiplantae</taxon>
        <taxon>Streptophyta</taxon>
        <taxon>Embryophyta</taxon>
        <taxon>Tracheophyta</taxon>
        <taxon>Spermatophyta</taxon>
        <taxon>Magnoliopsida</taxon>
        <taxon>eudicotyledons</taxon>
        <taxon>Gunneridae</taxon>
        <taxon>Pentapetalae</taxon>
        <taxon>rosids</taxon>
        <taxon>fabids</taxon>
        <taxon>Fagales</taxon>
        <taxon>Juglandaceae</taxon>
        <taxon>Carya</taxon>
    </lineage>
</organism>
<gene>
    <name evidence="11" type="ORF">CIPAW_12G029700</name>
</gene>
<comment type="function">
    <text evidence="1">May have a structural role to stabilize the lipid body during desiccation of the seed by preventing coalescence of the oil. Probably interacts with both lipid and phospholipid moieties of lipid bodies. May also provide recognition signals for specific lipase anchorage in lipolysis during seedling growth.</text>
</comment>
<feature type="region of interest" description="Disordered" evidence="9">
    <location>
        <begin position="123"/>
        <end position="156"/>
    </location>
</feature>
<keyword evidence="6 10" id="KW-0812">Transmembrane</keyword>
<evidence type="ECO:0000313" key="12">
    <source>
        <dbReference type="Proteomes" id="UP000811609"/>
    </source>
</evidence>
<dbReference type="GO" id="GO:0010344">
    <property type="term" value="P:seed oilbody biogenesis"/>
    <property type="evidence" value="ECO:0007669"/>
    <property type="project" value="TreeGrafter"/>
</dbReference>
<feature type="transmembrane region" description="Helical" evidence="10">
    <location>
        <begin position="75"/>
        <end position="108"/>
    </location>
</feature>
<name>A0A8T1NSX3_CARIL</name>
<evidence type="ECO:0000256" key="6">
    <source>
        <dbReference type="ARBA" id="ARBA00022692"/>
    </source>
</evidence>
<evidence type="ECO:0000256" key="2">
    <source>
        <dbReference type="ARBA" id="ARBA00004141"/>
    </source>
</evidence>
<dbReference type="Proteomes" id="UP000811609">
    <property type="component" value="Chromosome 12"/>
</dbReference>
<comment type="caution">
    <text evidence="11">The sequence shown here is derived from an EMBL/GenBank/DDBJ whole genome shotgun (WGS) entry which is preliminary data.</text>
</comment>
<dbReference type="Pfam" id="PF01277">
    <property type="entry name" value="Oleosin"/>
    <property type="match status" value="1"/>
</dbReference>
<dbReference type="PANTHER" id="PTHR33203">
    <property type="entry name" value="OLEOSIN"/>
    <property type="match status" value="1"/>
</dbReference>
<evidence type="ECO:0000256" key="3">
    <source>
        <dbReference type="ARBA" id="ARBA00004502"/>
    </source>
</evidence>
<keyword evidence="12" id="KW-1185">Reference proteome</keyword>
<evidence type="ECO:0000256" key="5">
    <source>
        <dbReference type="ARBA" id="ARBA00022677"/>
    </source>
</evidence>
<feature type="transmembrane region" description="Helical" evidence="10">
    <location>
        <begin position="34"/>
        <end position="55"/>
    </location>
</feature>
<proteinExistence type="inferred from homology"/>
<keyword evidence="8 10" id="KW-0472">Membrane</keyword>
<dbReference type="AlphaFoldDB" id="A0A8T1NSX3"/>
<dbReference type="GO" id="GO:0019915">
    <property type="term" value="P:lipid storage"/>
    <property type="evidence" value="ECO:0007669"/>
    <property type="project" value="TreeGrafter"/>
</dbReference>
<keyword evidence="7 10" id="KW-1133">Transmembrane helix</keyword>
<evidence type="ECO:0000256" key="1">
    <source>
        <dbReference type="ARBA" id="ARBA00002582"/>
    </source>
</evidence>
<evidence type="ECO:0000256" key="9">
    <source>
        <dbReference type="SAM" id="MobiDB-lite"/>
    </source>
</evidence>
<evidence type="ECO:0000313" key="11">
    <source>
        <dbReference type="EMBL" id="KAG6633168.1"/>
    </source>
</evidence>
<evidence type="ECO:0008006" key="13">
    <source>
        <dbReference type="Google" id="ProtNLM"/>
    </source>
</evidence>
<accession>A0A8T1NSX3</accession>
<feature type="compositionally biased region" description="Polar residues" evidence="9">
    <location>
        <begin position="130"/>
        <end position="142"/>
    </location>
</feature>
<keyword evidence="5" id="KW-0551">Lipid droplet</keyword>
<evidence type="ECO:0000256" key="4">
    <source>
        <dbReference type="ARBA" id="ARBA00010858"/>
    </source>
</evidence>
<dbReference type="EMBL" id="CM031820">
    <property type="protein sequence ID" value="KAG6633168.1"/>
    <property type="molecule type" value="Genomic_DNA"/>
</dbReference>
<evidence type="ECO:0000256" key="10">
    <source>
        <dbReference type="SAM" id="Phobius"/>
    </source>
</evidence>
<dbReference type="GO" id="GO:0012511">
    <property type="term" value="C:monolayer-surrounded lipid storage body"/>
    <property type="evidence" value="ECO:0007669"/>
    <property type="project" value="InterPro"/>
</dbReference>
<protein>
    <recommendedName>
        <fullName evidence="13">Oleosin</fullName>
    </recommendedName>
</protein>
<dbReference type="InterPro" id="IPR000136">
    <property type="entry name" value="Oleosin"/>
</dbReference>
<dbReference type="PANTHER" id="PTHR33203:SF44">
    <property type="entry name" value="OLEOSIN 20.3 KDA"/>
    <property type="match status" value="1"/>
</dbReference>
<comment type="similarity">
    <text evidence="4">Belongs to the oleosin family.</text>
</comment>
<dbReference type="GO" id="GO:0016020">
    <property type="term" value="C:membrane"/>
    <property type="evidence" value="ECO:0007669"/>
    <property type="project" value="UniProtKB-SubCell"/>
</dbReference>
<reference evidence="11" key="1">
    <citation type="submission" date="2020-12" db="EMBL/GenBank/DDBJ databases">
        <title>WGS assembly of Carya illinoinensis cv. Pawnee.</title>
        <authorList>
            <person name="Platts A."/>
            <person name="Shu S."/>
            <person name="Wright S."/>
            <person name="Barry K."/>
            <person name="Edger P."/>
            <person name="Pires J.C."/>
            <person name="Schmutz J."/>
        </authorList>
    </citation>
    <scope>NUCLEOTIDE SEQUENCE</scope>
    <source>
        <tissue evidence="11">Leaf</tissue>
    </source>
</reference>
<evidence type="ECO:0000256" key="7">
    <source>
        <dbReference type="ARBA" id="ARBA00022989"/>
    </source>
</evidence>